<dbReference type="AlphaFoldDB" id="A0A164QMC5"/>
<dbReference type="EMBL" id="LJKE01000015">
    <property type="protein sequence ID" value="KZD71900.1"/>
    <property type="molecule type" value="Genomic_DNA"/>
</dbReference>
<keyword evidence="1" id="KW-0472">Membrane</keyword>
<evidence type="ECO:0000313" key="3">
    <source>
        <dbReference type="Proteomes" id="UP000076482"/>
    </source>
</evidence>
<keyword evidence="1" id="KW-1133">Transmembrane helix</keyword>
<reference evidence="2 3" key="1">
    <citation type="submission" date="2015-09" db="EMBL/GenBank/DDBJ databases">
        <title>Bacillus cereus food isolates.</title>
        <authorList>
            <person name="Boekhorst J."/>
        </authorList>
    </citation>
    <scope>NUCLEOTIDE SEQUENCE [LARGE SCALE GENOMIC DNA]</scope>
    <source>
        <strain evidence="2 3">B4088</strain>
    </source>
</reference>
<evidence type="ECO:0000256" key="1">
    <source>
        <dbReference type="SAM" id="Phobius"/>
    </source>
</evidence>
<name>A0A164QMC5_BACCE</name>
<dbReference type="PATRIC" id="fig|1396.535.peg.4106"/>
<keyword evidence="1" id="KW-0812">Transmembrane</keyword>
<feature type="transmembrane region" description="Helical" evidence="1">
    <location>
        <begin position="35"/>
        <end position="53"/>
    </location>
</feature>
<sequence>MTKQYKDLLDQILMAVAVLSAITFLISIANSEFKIAGACVVLMFVLPVIIFEVRDRKNGNGLKNYIKNLS</sequence>
<accession>A0A164QMC5</accession>
<organism evidence="2 3">
    <name type="scientific">Bacillus cereus</name>
    <dbReference type="NCBI Taxonomy" id="1396"/>
    <lineage>
        <taxon>Bacteria</taxon>
        <taxon>Bacillati</taxon>
        <taxon>Bacillota</taxon>
        <taxon>Bacilli</taxon>
        <taxon>Bacillales</taxon>
        <taxon>Bacillaceae</taxon>
        <taxon>Bacillus</taxon>
        <taxon>Bacillus cereus group</taxon>
    </lineage>
</organism>
<comment type="caution">
    <text evidence="2">The sequence shown here is derived from an EMBL/GenBank/DDBJ whole genome shotgun (WGS) entry which is preliminary data.</text>
</comment>
<evidence type="ECO:0000313" key="2">
    <source>
        <dbReference type="EMBL" id="KZD71900.1"/>
    </source>
</evidence>
<dbReference type="RefSeq" id="WP_063259596.1">
    <property type="nucleotide sequence ID" value="NZ_LJKE01000015.1"/>
</dbReference>
<dbReference type="Proteomes" id="UP000076482">
    <property type="component" value="Unassembled WGS sequence"/>
</dbReference>
<feature type="transmembrane region" description="Helical" evidence="1">
    <location>
        <begin position="12"/>
        <end position="29"/>
    </location>
</feature>
<gene>
    <name evidence="2" type="ORF">B4088_0361</name>
</gene>
<protein>
    <submittedName>
        <fullName evidence="2">Uncharacterized protein</fullName>
    </submittedName>
</protein>
<proteinExistence type="predicted"/>